<evidence type="ECO:0008006" key="3">
    <source>
        <dbReference type="Google" id="ProtNLM"/>
    </source>
</evidence>
<gene>
    <name evidence="1" type="ORF">RM445_27610</name>
</gene>
<protein>
    <recommendedName>
        <fullName evidence="3">ABM domain-containing protein</fullName>
    </recommendedName>
</protein>
<accession>A0ABU2NH59</accession>
<evidence type="ECO:0000313" key="1">
    <source>
        <dbReference type="EMBL" id="MDT0353285.1"/>
    </source>
</evidence>
<organism evidence="1 2">
    <name type="scientific">Pseudonocardia charpentierae</name>
    <dbReference type="NCBI Taxonomy" id="3075545"/>
    <lineage>
        <taxon>Bacteria</taxon>
        <taxon>Bacillati</taxon>
        <taxon>Actinomycetota</taxon>
        <taxon>Actinomycetes</taxon>
        <taxon>Pseudonocardiales</taxon>
        <taxon>Pseudonocardiaceae</taxon>
        <taxon>Pseudonocardia</taxon>
    </lineage>
</organism>
<dbReference type="EMBL" id="JAVREJ010000029">
    <property type="protein sequence ID" value="MDT0353285.1"/>
    <property type="molecule type" value="Genomic_DNA"/>
</dbReference>
<sequence length="78" mass="8624">MIEKARAGILPIFKQQSGFIAYGVIPVGDKLVSMSAWNSESDAKGADEAAKDWVSKNVDMTVEQSYMGDYSWLEFASR</sequence>
<proteinExistence type="predicted"/>
<keyword evidence="2" id="KW-1185">Reference proteome</keyword>
<dbReference type="Proteomes" id="UP001183202">
    <property type="component" value="Unassembled WGS sequence"/>
</dbReference>
<name>A0ABU2NH59_9PSEU</name>
<reference evidence="2" key="1">
    <citation type="submission" date="2023-07" db="EMBL/GenBank/DDBJ databases">
        <title>30 novel species of actinomycetes from the DSMZ collection.</title>
        <authorList>
            <person name="Nouioui I."/>
        </authorList>
    </citation>
    <scope>NUCLEOTIDE SEQUENCE [LARGE SCALE GENOMIC DNA]</scope>
    <source>
        <strain evidence="2">DSM 45834</strain>
    </source>
</reference>
<evidence type="ECO:0000313" key="2">
    <source>
        <dbReference type="Proteomes" id="UP001183202"/>
    </source>
</evidence>
<comment type="caution">
    <text evidence="1">The sequence shown here is derived from an EMBL/GenBank/DDBJ whole genome shotgun (WGS) entry which is preliminary data.</text>
</comment>
<dbReference type="RefSeq" id="WP_311559799.1">
    <property type="nucleotide sequence ID" value="NZ_JAVREJ010000029.1"/>
</dbReference>